<dbReference type="AlphaFoldDB" id="A0A6G1IZ94"/>
<dbReference type="OrthoDB" id="4757095at2759"/>
<evidence type="ECO:0000313" key="3">
    <source>
        <dbReference type="Proteomes" id="UP000799291"/>
    </source>
</evidence>
<dbReference type="InterPro" id="IPR056632">
    <property type="entry name" value="DUF7730"/>
</dbReference>
<dbReference type="Proteomes" id="UP000799291">
    <property type="component" value="Unassembled WGS sequence"/>
</dbReference>
<dbReference type="PANTHER" id="PTHR38790">
    <property type="entry name" value="2EXR DOMAIN-CONTAINING PROTEIN-RELATED"/>
    <property type="match status" value="1"/>
</dbReference>
<sequence>MSLFSRARPGKPPAQKKTRGFLALPGELRNKVYGHYFGEGFRCEIASENTDFDPLGHKMMKLGLIPLEPHPPPPIRIRKPMPKFMPAAPTRIRISRRLGKYTRVEGLKTDWLNSLCALILVCQHIHRESVVFLYHNTTFVFNAPKRMGYFMNSLPTNLCLITRLELHYTNYGDNQWVREGLKDKHHAIWVRTCKAVAKRFVNLQELTVWMYITAQPLFFDLRQEWLAPLLPFRRVNLTRQSEDPKDGSNRPVGIGREGLRLVDIQFDTHWSRPDAFLDRPRLTKASMDLHRLFGLAVSRAILGADEEEAMADFKEAWEGKHARWKHHLNFSTTGW</sequence>
<reference evidence="2" key="1">
    <citation type="journal article" date="2020" name="Stud. Mycol.">
        <title>101 Dothideomycetes genomes: a test case for predicting lifestyles and emergence of pathogens.</title>
        <authorList>
            <person name="Haridas S."/>
            <person name="Albert R."/>
            <person name="Binder M."/>
            <person name="Bloem J."/>
            <person name="Labutti K."/>
            <person name="Salamov A."/>
            <person name="Andreopoulos B."/>
            <person name="Baker S."/>
            <person name="Barry K."/>
            <person name="Bills G."/>
            <person name="Bluhm B."/>
            <person name="Cannon C."/>
            <person name="Castanera R."/>
            <person name="Culley D."/>
            <person name="Daum C."/>
            <person name="Ezra D."/>
            <person name="Gonzalez J."/>
            <person name="Henrissat B."/>
            <person name="Kuo A."/>
            <person name="Liang C."/>
            <person name="Lipzen A."/>
            <person name="Lutzoni F."/>
            <person name="Magnuson J."/>
            <person name="Mondo S."/>
            <person name="Nolan M."/>
            <person name="Ohm R."/>
            <person name="Pangilinan J."/>
            <person name="Park H.-J."/>
            <person name="Ramirez L."/>
            <person name="Alfaro M."/>
            <person name="Sun H."/>
            <person name="Tritt A."/>
            <person name="Yoshinaga Y."/>
            <person name="Zwiers L.-H."/>
            <person name="Turgeon B."/>
            <person name="Goodwin S."/>
            <person name="Spatafora J."/>
            <person name="Crous P."/>
            <person name="Grigoriev I."/>
        </authorList>
    </citation>
    <scope>NUCLEOTIDE SEQUENCE</scope>
    <source>
        <strain evidence="2">CBS 122367</strain>
    </source>
</reference>
<dbReference type="EMBL" id="MU005584">
    <property type="protein sequence ID" value="KAF2683260.1"/>
    <property type="molecule type" value="Genomic_DNA"/>
</dbReference>
<name>A0A6G1IZ94_9PLEO</name>
<proteinExistence type="predicted"/>
<organism evidence="2 3">
    <name type="scientific">Lentithecium fluviatile CBS 122367</name>
    <dbReference type="NCBI Taxonomy" id="1168545"/>
    <lineage>
        <taxon>Eukaryota</taxon>
        <taxon>Fungi</taxon>
        <taxon>Dikarya</taxon>
        <taxon>Ascomycota</taxon>
        <taxon>Pezizomycotina</taxon>
        <taxon>Dothideomycetes</taxon>
        <taxon>Pleosporomycetidae</taxon>
        <taxon>Pleosporales</taxon>
        <taxon>Massarineae</taxon>
        <taxon>Lentitheciaceae</taxon>
        <taxon>Lentithecium</taxon>
    </lineage>
</organism>
<evidence type="ECO:0000313" key="2">
    <source>
        <dbReference type="EMBL" id="KAF2683260.1"/>
    </source>
</evidence>
<feature type="domain" description="DUF7730" evidence="1">
    <location>
        <begin position="20"/>
        <end position="221"/>
    </location>
</feature>
<dbReference type="PANTHER" id="PTHR38790:SF8">
    <property type="entry name" value="F-BOX DOMAIN-CONTAINING PROTEIN"/>
    <property type="match status" value="1"/>
</dbReference>
<dbReference type="Pfam" id="PF24864">
    <property type="entry name" value="DUF7730"/>
    <property type="match status" value="1"/>
</dbReference>
<keyword evidence="3" id="KW-1185">Reference proteome</keyword>
<accession>A0A6G1IZ94</accession>
<evidence type="ECO:0000259" key="1">
    <source>
        <dbReference type="Pfam" id="PF24864"/>
    </source>
</evidence>
<protein>
    <recommendedName>
        <fullName evidence="1">DUF7730 domain-containing protein</fullName>
    </recommendedName>
</protein>
<gene>
    <name evidence="2" type="ORF">K458DRAFT_418896</name>
</gene>